<name>A0A4Z2IZ87_9TELE</name>
<feature type="chain" id="PRO_5021477001" evidence="1">
    <location>
        <begin position="24"/>
        <end position="60"/>
    </location>
</feature>
<organism evidence="2 3">
    <name type="scientific">Liparis tanakae</name>
    <name type="common">Tanaka's snailfish</name>
    <dbReference type="NCBI Taxonomy" id="230148"/>
    <lineage>
        <taxon>Eukaryota</taxon>
        <taxon>Metazoa</taxon>
        <taxon>Chordata</taxon>
        <taxon>Craniata</taxon>
        <taxon>Vertebrata</taxon>
        <taxon>Euteleostomi</taxon>
        <taxon>Actinopterygii</taxon>
        <taxon>Neopterygii</taxon>
        <taxon>Teleostei</taxon>
        <taxon>Neoteleostei</taxon>
        <taxon>Acanthomorphata</taxon>
        <taxon>Eupercaria</taxon>
        <taxon>Perciformes</taxon>
        <taxon>Cottioidei</taxon>
        <taxon>Cottales</taxon>
        <taxon>Liparidae</taxon>
        <taxon>Liparis</taxon>
    </lineage>
</organism>
<comment type="caution">
    <text evidence="2">The sequence shown here is derived from an EMBL/GenBank/DDBJ whole genome shotgun (WGS) entry which is preliminary data.</text>
</comment>
<accession>A0A4Z2IZ87</accession>
<sequence>MDAGCAFMGLMLGLRAALMAVMPAPMPFMAPVPGDMPVMEGLMPVLTLMGKFKFGITSDC</sequence>
<proteinExistence type="predicted"/>
<keyword evidence="1" id="KW-0732">Signal</keyword>
<feature type="signal peptide" evidence="1">
    <location>
        <begin position="1"/>
        <end position="23"/>
    </location>
</feature>
<keyword evidence="3" id="KW-1185">Reference proteome</keyword>
<dbReference type="Proteomes" id="UP000314294">
    <property type="component" value="Unassembled WGS sequence"/>
</dbReference>
<dbReference type="EMBL" id="SRLO01000035">
    <property type="protein sequence ID" value="TNN83067.1"/>
    <property type="molecule type" value="Genomic_DNA"/>
</dbReference>
<evidence type="ECO:0000256" key="1">
    <source>
        <dbReference type="SAM" id="SignalP"/>
    </source>
</evidence>
<dbReference type="AlphaFoldDB" id="A0A4Z2IZ87"/>
<evidence type="ECO:0000313" key="2">
    <source>
        <dbReference type="EMBL" id="TNN83067.1"/>
    </source>
</evidence>
<protein>
    <submittedName>
        <fullName evidence="2">Uncharacterized protein</fullName>
    </submittedName>
</protein>
<reference evidence="2 3" key="1">
    <citation type="submission" date="2019-03" db="EMBL/GenBank/DDBJ databases">
        <title>First draft genome of Liparis tanakae, snailfish: a comprehensive survey of snailfish specific genes.</title>
        <authorList>
            <person name="Kim W."/>
            <person name="Song I."/>
            <person name="Jeong J.-H."/>
            <person name="Kim D."/>
            <person name="Kim S."/>
            <person name="Ryu S."/>
            <person name="Song J.Y."/>
            <person name="Lee S.K."/>
        </authorList>
    </citation>
    <scope>NUCLEOTIDE SEQUENCE [LARGE SCALE GENOMIC DNA]</scope>
    <source>
        <tissue evidence="2">Muscle</tissue>
    </source>
</reference>
<evidence type="ECO:0000313" key="3">
    <source>
        <dbReference type="Proteomes" id="UP000314294"/>
    </source>
</evidence>
<gene>
    <name evidence="2" type="ORF">EYF80_006674</name>
</gene>